<reference evidence="2 3" key="1">
    <citation type="submission" date="2020-04" db="EMBL/GenBank/DDBJ databases">
        <title>Arthrobacter sp. nov.</title>
        <authorList>
            <person name="Liu S."/>
        </authorList>
    </citation>
    <scope>NUCLEOTIDE SEQUENCE [LARGE SCALE GENOMIC DNA]</scope>
    <source>
        <strain evidence="2 3">E918</strain>
    </source>
</reference>
<organism evidence="2 3">
    <name type="scientific">Arthrobacter mobilis</name>
    <dbReference type="NCBI Taxonomy" id="2724944"/>
    <lineage>
        <taxon>Bacteria</taxon>
        <taxon>Bacillati</taxon>
        <taxon>Actinomycetota</taxon>
        <taxon>Actinomycetes</taxon>
        <taxon>Micrococcales</taxon>
        <taxon>Micrococcaceae</taxon>
        <taxon>Arthrobacter</taxon>
    </lineage>
</organism>
<feature type="domain" description="THIF-type NAD/FAD binding fold" evidence="1">
    <location>
        <begin position="121"/>
        <end position="347"/>
    </location>
</feature>
<comment type="caution">
    <text evidence="2">The sequence shown here is derived from an EMBL/GenBank/DDBJ whole genome shotgun (WGS) entry which is preliminary data.</text>
</comment>
<evidence type="ECO:0000313" key="2">
    <source>
        <dbReference type="EMBL" id="NKX53795.1"/>
    </source>
</evidence>
<evidence type="ECO:0000313" key="3">
    <source>
        <dbReference type="Proteomes" id="UP000544090"/>
    </source>
</evidence>
<evidence type="ECO:0000259" key="1">
    <source>
        <dbReference type="Pfam" id="PF00899"/>
    </source>
</evidence>
<dbReference type="Proteomes" id="UP000544090">
    <property type="component" value="Unassembled WGS sequence"/>
</dbReference>
<keyword evidence="3" id="KW-1185">Reference proteome</keyword>
<dbReference type="RefSeq" id="WP_168485109.1">
    <property type="nucleotide sequence ID" value="NZ_JAAZSQ010000002.1"/>
</dbReference>
<dbReference type="AlphaFoldDB" id="A0A7X6K5H2"/>
<dbReference type="GO" id="GO:0008641">
    <property type="term" value="F:ubiquitin-like modifier activating enzyme activity"/>
    <property type="evidence" value="ECO:0007669"/>
    <property type="project" value="InterPro"/>
</dbReference>
<dbReference type="NCBIfam" id="TIGR03882">
    <property type="entry name" value="cyclo_dehyd_2"/>
    <property type="match status" value="1"/>
</dbReference>
<dbReference type="InterPro" id="IPR022291">
    <property type="entry name" value="Bacteriocin_synth_cyclodeHase"/>
</dbReference>
<accession>A0A7X6K5H2</accession>
<sequence>MAHLRINPGLRILLRASGSLQVGLGPGGVLLDGTCEADLAFIARLREGLDDTGLAAAAASCRISRTRTEELLTALEPVLVAGSGQDPGTNGLRTDRLAPDRNAWSAVYGGDGGSILAGRSSAVVLVLGLGRTGAALSCALAAAGVGTLLLEDPLPVSPADVGAGAFRLADIGLNRAQALRRLVHQIDPTVACHLVSGTGTANEPGSGLPRMLDLAVCTAADVPDGNIGAALMSRGHPHLPVLSREQDALVGPLVVPGQSACLECLNRHHGDADPDWYSLGADLAAQKTGTPVDEVSLSVAAAGLAALQALLYVDGRNQPAAWSAVLQLRPADGTVVRHAYPPHPGCGCSLQPC</sequence>
<dbReference type="InterPro" id="IPR035985">
    <property type="entry name" value="Ubiquitin-activating_enz"/>
</dbReference>
<dbReference type="SUPFAM" id="SSF69572">
    <property type="entry name" value="Activating enzymes of the ubiquitin-like proteins"/>
    <property type="match status" value="1"/>
</dbReference>
<dbReference type="InterPro" id="IPR000594">
    <property type="entry name" value="ThiF_NAD_FAD-bd"/>
</dbReference>
<gene>
    <name evidence="2" type="ORF">HGG74_04400</name>
</gene>
<dbReference type="Gene3D" id="3.40.50.720">
    <property type="entry name" value="NAD(P)-binding Rossmann-like Domain"/>
    <property type="match status" value="1"/>
</dbReference>
<protein>
    <submittedName>
        <fullName evidence="2">TOMM leader peptide-binding protein</fullName>
    </submittedName>
</protein>
<dbReference type="EMBL" id="JAAZSQ010000002">
    <property type="protein sequence ID" value="NKX53795.1"/>
    <property type="molecule type" value="Genomic_DNA"/>
</dbReference>
<proteinExistence type="predicted"/>
<name>A0A7X6K5H2_9MICC</name>
<dbReference type="Pfam" id="PF00899">
    <property type="entry name" value="ThiF"/>
    <property type="match status" value="1"/>
</dbReference>